<evidence type="ECO:0000313" key="2">
    <source>
        <dbReference type="Proteomes" id="UP001634394"/>
    </source>
</evidence>
<comment type="caution">
    <text evidence="1">The sequence shown here is derived from an EMBL/GenBank/DDBJ whole genome shotgun (WGS) entry which is preliminary data.</text>
</comment>
<sequence>MLADEQTYEEPEQIPYYTLPFGKVSKAVKRYGKEVIEEQEENLNESLDGKHDNSSHFHKVDRVPGRQMIQGRQTAWDKRTTEILGMKCSHTVSIQEYLDGEKEVSELDLPPISNDLPHPKKLFRRKRSANIPYPKEKESHGIESHLRQLKGKQARCVREDVPIGSKQHSLDEEWKGCFENDSSQNAYGQSSHCVTGLINNSSVWIEGGPLLQNDEQESRDELTFKHKPYNLFTIPSKFGAKEE</sequence>
<proteinExistence type="predicted"/>
<dbReference type="Proteomes" id="UP001634394">
    <property type="component" value="Unassembled WGS sequence"/>
</dbReference>
<dbReference type="EMBL" id="JBJQND010000009">
    <property type="protein sequence ID" value="KAL3866570.1"/>
    <property type="molecule type" value="Genomic_DNA"/>
</dbReference>
<organism evidence="1 2">
    <name type="scientific">Sinanodonta woodiana</name>
    <name type="common">Chinese pond mussel</name>
    <name type="synonym">Anodonta woodiana</name>
    <dbReference type="NCBI Taxonomy" id="1069815"/>
    <lineage>
        <taxon>Eukaryota</taxon>
        <taxon>Metazoa</taxon>
        <taxon>Spiralia</taxon>
        <taxon>Lophotrochozoa</taxon>
        <taxon>Mollusca</taxon>
        <taxon>Bivalvia</taxon>
        <taxon>Autobranchia</taxon>
        <taxon>Heteroconchia</taxon>
        <taxon>Palaeoheterodonta</taxon>
        <taxon>Unionida</taxon>
        <taxon>Unionoidea</taxon>
        <taxon>Unionidae</taxon>
        <taxon>Unioninae</taxon>
        <taxon>Sinanodonta</taxon>
    </lineage>
</organism>
<gene>
    <name evidence="1" type="ORF">ACJMK2_043858</name>
</gene>
<keyword evidence="2" id="KW-1185">Reference proteome</keyword>
<dbReference type="AlphaFoldDB" id="A0ABD3VY80"/>
<accession>A0ABD3VY80</accession>
<protein>
    <submittedName>
        <fullName evidence="1">Uncharacterized protein</fullName>
    </submittedName>
</protein>
<reference evidence="1 2" key="1">
    <citation type="submission" date="2024-11" db="EMBL/GenBank/DDBJ databases">
        <title>Chromosome-level genome assembly of the freshwater bivalve Anodonta woodiana.</title>
        <authorList>
            <person name="Chen X."/>
        </authorList>
    </citation>
    <scope>NUCLEOTIDE SEQUENCE [LARGE SCALE GENOMIC DNA]</scope>
    <source>
        <strain evidence="1">MN2024</strain>
        <tissue evidence="1">Gills</tissue>
    </source>
</reference>
<evidence type="ECO:0000313" key="1">
    <source>
        <dbReference type="EMBL" id="KAL3866570.1"/>
    </source>
</evidence>
<name>A0ABD3VY80_SINWO</name>